<sequence length="172" mass="18884">MLTNIIIQAAERATGVTMDYLRFIAQHSRSGFWKFLRFMPLARYRRKLPPDLWHAARIVATQVDDCGTCVQVTVNLALKDGIPASLLQALAHRKDEKLPPNVRDTVMLVRAALTGDESTATPLREALVRQHGEEGLAELALAVASARVFPTTKKVLGLAKSCSIVEVDVPQG</sequence>
<accession>A0A366HU14</accession>
<protein>
    <recommendedName>
        <fullName evidence="3">AhpD family alkylhydroperoxidase</fullName>
    </recommendedName>
</protein>
<reference evidence="1 2" key="1">
    <citation type="submission" date="2018-06" db="EMBL/GenBank/DDBJ databases">
        <title>Genomic Encyclopedia of Type Strains, Phase IV (KMG-IV): sequencing the most valuable type-strain genomes for metagenomic binning, comparative biology and taxonomic classification.</title>
        <authorList>
            <person name="Goeker M."/>
        </authorList>
    </citation>
    <scope>NUCLEOTIDE SEQUENCE [LARGE SCALE GENOMIC DNA]</scope>
    <source>
        <strain evidence="1 2">DSM 25532</strain>
    </source>
</reference>
<gene>
    <name evidence="1" type="ORF">DES53_101374</name>
</gene>
<dbReference type="EMBL" id="QNRR01000001">
    <property type="protein sequence ID" value="RBP47577.1"/>
    <property type="molecule type" value="Genomic_DNA"/>
</dbReference>
<dbReference type="RefSeq" id="WP_113956501.1">
    <property type="nucleotide sequence ID" value="NZ_QNRR01000001.1"/>
</dbReference>
<dbReference type="Gene3D" id="1.20.1290.10">
    <property type="entry name" value="AhpD-like"/>
    <property type="match status" value="1"/>
</dbReference>
<organism evidence="1 2">
    <name type="scientific">Roseimicrobium gellanilyticum</name>
    <dbReference type="NCBI Taxonomy" id="748857"/>
    <lineage>
        <taxon>Bacteria</taxon>
        <taxon>Pseudomonadati</taxon>
        <taxon>Verrucomicrobiota</taxon>
        <taxon>Verrucomicrobiia</taxon>
        <taxon>Verrucomicrobiales</taxon>
        <taxon>Verrucomicrobiaceae</taxon>
        <taxon>Roseimicrobium</taxon>
    </lineage>
</organism>
<proteinExistence type="predicted"/>
<name>A0A366HU14_9BACT</name>
<dbReference type="AlphaFoldDB" id="A0A366HU14"/>
<evidence type="ECO:0000313" key="2">
    <source>
        <dbReference type="Proteomes" id="UP000253426"/>
    </source>
</evidence>
<dbReference type="Proteomes" id="UP000253426">
    <property type="component" value="Unassembled WGS sequence"/>
</dbReference>
<dbReference type="SUPFAM" id="SSF69118">
    <property type="entry name" value="AhpD-like"/>
    <property type="match status" value="1"/>
</dbReference>
<comment type="caution">
    <text evidence="1">The sequence shown here is derived from an EMBL/GenBank/DDBJ whole genome shotgun (WGS) entry which is preliminary data.</text>
</comment>
<evidence type="ECO:0008006" key="3">
    <source>
        <dbReference type="Google" id="ProtNLM"/>
    </source>
</evidence>
<dbReference type="InterPro" id="IPR029032">
    <property type="entry name" value="AhpD-like"/>
</dbReference>
<dbReference type="OrthoDB" id="1524318at2"/>
<evidence type="ECO:0000313" key="1">
    <source>
        <dbReference type="EMBL" id="RBP47577.1"/>
    </source>
</evidence>
<keyword evidence="2" id="KW-1185">Reference proteome</keyword>